<feature type="compositionally biased region" description="Basic and acidic residues" evidence="1">
    <location>
        <begin position="70"/>
        <end position="79"/>
    </location>
</feature>
<feature type="compositionally biased region" description="Polar residues" evidence="1">
    <location>
        <begin position="204"/>
        <end position="229"/>
    </location>
</feature>
<feature type="compositionally biased region" description="Basic residues" evidence="1">
    <location>
        <begin position="236"/>
        <end position="245"/>
    </location>
</feature>
<dbReference type="EMBL" id="CP141882">
    <property type="protein sequence ID" value="WRT65069.1"/>
    <property type="molecule type" value="Genomic_DNA"/>
</dbReference>
<feature type="compositionally biased region" description="Polar residues" evidence="1">
    <location>
        <begin position="175"/>
        <end position="189"/>
    </location>
</feature>
<dbReference type="Proteomes" id="UP001329825">
    <property type="component" value="Chromosome 2"/>
</dbReference>
<feature type="compositionally biased region" description="Polar residues" evidence="1">
    <location>
        <begin position="148"/>
        <end position="165"/>
    </location>
</feature>
<evidence type="ECO:0000313" key="2">
    <source>
        <dbReference type="EMBL" id="WRT65069.1"/>
    </source>
</evidence>
<dbReference type="RefSeq" id="XP_062789809.1">
    <property type="nucleotide sequence ID" value="XM_062933758.1"/>
</dbReference>
<feature type="compositionally biased region" description="Basic and acidic residues" evidence="1">
    <location>
        <begin position="44"/>
        <end position="60"/>
    </location>
</feature>
<gene>
    <name evidence="2" type="ORF">IL334_002011</name>
</gene>
<feature type="compositionally biased region" description="Polar residues" evidence="1">
    <location>
        <begin position="1"/>
        <end position="21"/>
    </location>
</feature>
<evidence type="ECO:0000256" key="1">
    <source>
        <dbReference type="SAM" id="MobiDB-lite"/>
    </source>
</evidence>
<feature type="region of interest" description="Disordered" evidence="1">
    <location>
        <begin position="1"/>
        <end position="79"/>
    </location>
</feature>
<dbReference type="GeneID" id="87954142"/>
<keyword evidence="3" id="KW-1185">Reference proteome</keyword>
<sequence length="253" mass="28008">MTSHQRSFKRQINNATVQTGMGNWERDTLNPTTLNGLTEEQKEELDRLSSPRVEKRDQSRSLKGSGQSSKVEETDKECKEIEISREVLRSRSDVIRDRRSTIDDELRELRSKILHFDGNVTRSTEPGPCLTPVVTTTNDEDPDAFEGNVTQPQGSPTLPTATSPSDAAPDLARGSRNTSAQSSRASELDQNGAERDSGGGVVTFGNTDYPSVVGSNRYGSQEATHQGTQRGDKSKWKGLVRRFKPWSHESSRS</sequence>
<protein>
    <submittedName>
        <fullName evidence="2">Uncharacterized protein</fullName>
    </submittedName>
</protein>
<reference evidence="2 3" key="1">
    <citation type="submission" date="2024-01" db="EMBL/GenBank/DDBJ databases">
        <title>Comparative genomics of Cryptococcus and Kwoniella reveals pathogenesis evolution and contrasting modes of karyotype evolution via chromosome fusion or intercentromeric recombination.</title>
        <authorList>
            <person name="Coelho M.A."/>
            <person name="David-Palma M."/>
            <person name="Shea T."/>
            <person name="Bowers K."/>
            <person name="McGinley-Smith S."/>
            <person name="Mohammad A.W."/>
            <person name="Gnirke A."/>
            <person name="Yurkov A.M."/>
            <person name="Nowrousian M."/>
            <person name="Sun S."/>
            <person name="Cuomo C.A."/>
            <person name="Heitman J."/>
        </authorList>
    </citation>
    <scope>NUCLEOTIDE SEQUENCE [LARGE SCALE GENOMIC DNA]</scope>
    <source>
        <strain evidence="2">CBS 11374</strain>
    </source>
</reference>
<accession>A0ABZ1CUQ4</accession>
<feature type="region of interest" description="Disordered" evidence="1">
    <location>
        <begin position="119"/>
        <end position="253"/>
    </location>
</feature>
<evidence type="ECO:0000313" key="3">
    <source>
        <dbReference type="Proteomes" id="UP001329825"/>
    </source>
</evidence>
<organism evidence="2 3">
    <name type="scientific">Kwoniella shivajii</name>
    <dbReference type="NCBI Taxonomy" id="564305"/>
    <lineage>
        <taxon>Eukaryota</taxon>
        <taxon>Fungi</taxon>
        <taxon>Dikarya</taxon>
        <taxon>Basidiomycota</taxon>
        <taxon>Agaricomycotina</taxon>
        <taxon>Tremellomycetes</taxon>
        <taxon>Tremellales</taxon>
        <taxon>Cryptococcaceae</taxon>
        <taxon>Kwoniella</taxon>
    </lineage>
</organism>
<proteinExistence type="predicted"/>
<feature type="compositionally biased region" description="Polar residues" evidence="1">
    <location>
        <begin position="29"/>
        <end position="38"/>
    </location>
</feature>
<name>A0ABZ1CUQ4_9TREE</name>